<dbReference type="Gene3D" id="3.40.630.30">
    <property type="match status" value="1"/>
</dbReference>
<dbReference type="EMBL" id="JAPDHZ010000004">
    <property type="protein sequence ID" value="MDG0793818.1"/>
    <property type="molecule type" value="Genomic_DNA"/>
</dbReference>
<gene>
    <name evidence="4" type="ORF">OMP38_25595</name>
</gene>
<evidence type="ECO:0000256" key="1">
    <source>
        <dbReference type="ARBA" id="ARBA00022679"/>
    </source>
</evidence>
<feature type="domain" description="N-acetyltransferase" evidence="3">
    <location>
        <begin position="2"/>
        <end position="162"/>
    </location>
</feature>
<dbReference type="InterPro" id="IPR000182">
    <property type="entry name" value="GNAT_dom"/>
</dbReference>
<dbReference type="PANTHER" id="PTHR10908">
    <property type="entry name" value="SEROTONIN N-ACETYLTRANSFERASE"/>
    <property type="match status" value="1"/>
</dbReference>
<dbReference type="InterPro" id="IPR051635">
    <property type="entry name" value="SNAT-like"/>
</dbReference>
<sequence length="163" mass="18268">MITLRNATATDLEQLARIENEGFSQAEAASKEAFAERIRLIPDTFIVAEREGEILGYINGPVIGTPYITDDLFKEIKTNPKNGGYQSILGLAVSKKVRGRGIAKLLMKKWEELAQQNEREGITLTCKEELAAFYEKQGFVNRGRSESQHGGGVWYDLVKLIIY</sequence>
<dbReference type="Pfam" id="PF13508">
    <property type="entry name" value="Acetyltransf_7"/>
    <property type="match status" value="1"/>
</dbReference>
<dbReference type="RefSeq" id="WP_277567661.1">
    <property type="nucleotide sequence ID" value="NZ_JAPDHZ010000004.1"/>
</dbReference>
<evidence type="ECO:0000313" key="5">
    <source>
        <dbReference type="Proteomes" id="UP001153387"/>
    </source>
</evidence>
<dbReference type="AlphaFoldDB" id="A0A9X4QPE6"/>
<dbReference type="InterPro" id="IPR016181">
    <property type="entry name" value="Acyl_CoA_acyltransferase"/>
</dbReference>
<dbReference type="Proteomes" id="UP001153387">
    <property type="component" value="Unassembled WGS sequence"/>
</dbReference>
<keyword evidence="5" id="KW-1185">Reference proteome</keyword>
<name>A0A9X4QPE6_9BACL</name>
<comment type="caution">
    <text evidence="4">The sequence shown here is derived from an EMBL/GenBank/DDBJ whole genome shotgun (WGS) entry which is preliminary data.</text>
</comment>
<dbReference type="GO" id="GO:0008080">
    <property type="term" value="F:N-acetyltransferase activity"/>
    <property type="evidence" value="ECO:0007669"/>
    <property type="project" value="UniProtKB-ARBA"/>
</dbReference>
<dbReference type="PROSITE" id="PS51186">
    <property type="entry name" value="GNAT"/>
    <property type="match status" value="1"/>
</dbReference>
<evidence type="ECO:0000256" key="2">
    <source>
        <dbReference type="ARBA" id="ARBA00023315"/>
    </source>
</evidence>
<keyword evidence="1" id="KW-0808">Transferase</keyword>
<proteinExistence type="predicted"/>
<dbReference type="CDD" id="cd04301">
    <property type="entry name" value="NAT_SF"/>
    <property type="match status" value="1"/>
</dbReference>
<reference evidence="4 5" key="1">
    <citation type="submission" date="2022-10" db="EMBL/GenBank/DDBJ databases">
        <title>Comparative genomic analysis of Cohnella hashimotonis sp. nov., isolated from the International Space Station.</title>
        <authorList>
            <person name="Simpson A."/>
            <person name="Venkateswaran K."/>
        </authorList>
    </citation>
    <scope>NUCLEOTIDE SEQUENCE [LARGE SCALE GENOMIC DNA]</scope>
    <source>
        <strain evidence="4 5">DSM 18997</strain>
    </source>
</reference>
<protein>
    <submittedName>
        <fullName evidence="4">GNAT family N-acetyltransferase</fullName>
    </submittedName>
</protein>
<dbReference type="SUPFAM" id="SSF55729">
    <property type="entry name" value="Acyl-CoA N-acyltransferases (Nat)"/>
    <property type="match status" value="1"/>
</dbReference>
<organism evidence="4 5">
    <name type="scientific">Cohnella ginsengisoli</name>
    <dbReference type="NCBI Taxonomy" id="425004"/>
    <lineage>
        <taxon>Bacteria</taxon>
        <taxon>Bacillati</taxon>
        <taxon>Bacillota</taxon>
        <taxon>Bacilli</taxon>
        <taxon>Bacillales</taxon>
        <taxon>Paenibacillaceae</taxon>
        <taxon>Cohnella</taxon>
    </lineage>
</organism>
<evidence type="ECO:0000259" key="3">
    <source>
        <dbReference type="PROSITE" id="PS51186"/>
    </source>
</evidence>
<keyword evidence="2" id="KW-0012">Acyltransferase</keyword>
<dbReference type="PANTHER" id="PTHR10908:SF0">
    <property type="entry name" value="SEROTONIN N-ACETYLTRANSFERASE"/>
    <property type="match status" value="1"/>
</dbReference>
<accession>A0A9X4QPE6</accession>
<evidence type="ECO:0000313" key="4">
    <source>
        <dbReference type="EMBL" id="MDG0793818.1"/>
    </source>
</evidence>